<dbReference type="PROSITE" id="PS50042">
    <property type="entry name" value="CNMP_BINDING_3"/>
    <property type="match status" value="1"/>
</dbReference>
<proteinExistence type="inferred from homology"/>
<dbReference type="Ensembl" id="ENSACLT00000046601.1">
    <property type="protein sequence ID" value="ENSACLP00000053112.1"/>
    <property type="gene ID" value="ENSACLG00000004021.2"/>
</dbReference>
<feature type="region of interest" description="Disordered" evidence="23">
    <location>
        <begin position="886"/>
        <end position="908"/>
    </location>
</feature>
<keyword evidence="3" id="KW-0813">Transport</keyword>
<dbReference type="FunFam" id="1.10.287.70:FF:000020">
    <property type="entry name" value="Potassium channel, voltage-gated eag-related subfamily H, member 7"/>
    <property type="match status" value="1"/>
</dbReference>
<dbReference type="InterPro" id="IPR001610">
    <property type="entry name" value="PAC"/>
</dbReference>
<comment type="subunit">
    <text evidence="20">The potassium channel is probably composed of a homo- or heterotetrameric complex of pore-forming alpha subunits that can associate with modulating beta subunits. Interacts with DNAJB12 and DNAJB14; chaperones DNAJB12 and DNAJB14 promote tetramerization. Heteromultimer with KCNH6/ERG2 and KCNH7/ERG3. Interacts with ALG10B. Forms a stable complex with KCNE1 or KCNE2, and that this heteromultimerization regulates Inward rectifier potassium channel activity. Interacts with CANX. The core-glycosylated, but not the fully glycosylated form interacts with RNF207. Interacts with NDFIP1 and NDFIP2; this interaction decreases the cell membrane expression by targeting KCNH2, through interaction with NEDD4L, for the degradation through the multivesicular bodies (MVBs)-lysosomal pathway.</text>
</comment>
<keyword evidence="14" id="KW-0406">Ion transport</keyword>
<evidence type="ECO:0000256" key="21">
    <source>
        <dbReference type="ARBA" id="ARBA00047187"/>
    </source>
</evidence>
<evidence type="ECO:0000256" key="1">
    <source>
        <dbReference type="ARBA" id="ARBA00004651"/>
    </source>
</evidence>
<keyword evidence="7" id="KW-0597">Phosphoprotein</keyword>
<keyword evidence="28" id="KW-1185">Reference proteome</keyword>
<keyword evidence="15 24" id="KW-0472">Membrane</keyword>
<dbReference type="GO" id="GO:0060307">
    <property type="term" value="P:regulation of ventricular cardiac muscle cell membrane repolarization"/>
    <property type="evidence" value="ECO:0007669"/>
    <property type="project" value="TreeGrafter"/>
</dbReference>
<keyword evidence="10" id="KW-0851">Voltage-gated channel</keyword>
<keyword evidence="6" id="KW-0633">Potassium transport</keyword>
<evidence type="ECO:0000256" key="17">
    <source>
        <dbReference type="ARBA" id="ARBA00030015"/>
    </source>
</evidence>
<evidence type="ECO:0000256" key="4">
    <source>
        <dbReference type="ARBA" id="ARBA00022475"/>
    </source>
</evidence>
<dbReference type="PRINTS" id="PR01470">
    <property type="entry name" value="ERGCHANNEL"/>
</dbReference>
<evidence type="ECO:0000256" key="2">
    <source>
        <dbReference type="ARBA" id="ARBA00007076"/>
    </source>
</evidence>
<reference evidence="28" key="2">
    <citation type="submission" date="2023-03" db="EMBL/GenBank/DDBJ databases">
        <authorList>
            <consortium name="Wellcome Sanger Institute Data Sharing"/>
        </authorList>
    </citation>
    <scope>NUCLEOTIDE SEQUENCE [LARGE SCALE GENOMIC DNA]</scope>
</reference>
<evidence type="ECO:0000256" key="13">
    <source>
        <dbReference type="ARBA" id="ARBA00023054"/>
    </source>
</evidence>
<evidence type="ECO:0000256" key="22">
    <source>
        <dbReference type="ARBA" id="ARBA00047201"/>
    </source>
</evidence>
<evidence type="ECO:0000256" key="12">
    <source>
        <dbReference type="ARBA" id="ARBA00022989"/>
    </source>
</evidence>
<dbReference type="SUPFAM" id="SSF51206">
    <property type="entry name" value="cAMP-binding domain-like"/>
    <property type="match status" value="1"/>
</dbReference>
<keyword evidence="5" id="KW-0488">Methylation</keyword>
<feature type="domain" description="PAC" evidence="26">
    <location>
        <begin position="92"/>
        <end position="144"/>
    </location>
</feature>
<dbReference type="InterPro" id="IPR003967">
    <property type="entry name" value="K_chnl_volt-dep_ERG"/>
</dbReference>
<dbReference type="NCBIfam" id="TIGR00229">
    <property type="entry name" value="sensory_box"/>
    <property type="match status" value="1"/>
</dbReference>
<evidence type="ECO:0000256" key="6">
    <source>
        <dbReference type="ARBA" id="ARBA00022538"/>
    </source>
</evidence>
<dbReference type="SMART" id="SM00086">
    <property type="entry name" value="PAC"/>
    <property type="match status" value="1"/>
</dbReference>
<dbReference type="Gene3D" id="2.60.120.10">
    <property type="entry name" value="Jelly Rolls"/>
    <property type="match status" value="1"/>
</dbReference>
<evidence type="ECO:0000256" key="18">
    <source>
        <dbReference type="ARBA" id="ARBA00031970"/>
    </source>
</evidence>
<dbReference type="PANTHER" id="PTHR10217:SF506">
    <property type="entry name" value="POTASSIUM VOLTAGE-GATED CHANNEL SUBFAMILY H MEMBER 2"/>
    <property type="match status" value="1"/>
</dbReference>
<dbReference type="InterPro" id="IPR050818">
    <property type="entry name" value="KCNH_animal-type"/>
</dbReference>
<dbReference type="Gene3D" id="3.30.450.20">
    <property type="entry name" value="PAS domain"/>
    <property type="match status" value="1"/>
</dbReference>
<evidence type="ECO:0000256" key="11">
    <source>
        <dbReference type="ARBA" id="ARBA00022958"/>
    </source>
</evidence>
<keyword evidence="9" id="KW-0631">Potassium channel</keyword>
<dbReference type="FunFam" id="3.30.450.20:FF:000001">
    <property type="entry name" value="Potassium voltage-gated channel subfamily H member 7"/>
    <property type="match status" value="1"/>
</dbReference>
<dbReference type="InterPro" id="IPR000014">
    <property type="entry name" value="PAS"/>
</dbReference>
<evidence type="ECO:0000256" key="24">
    <source>
        <dbReference type="SAM" id="Phobius"/>
    </source>
</evidence>
<comment type="similarity">
    <text evidence="2">Belongs to the potassium channel family. H (Eag) (TC 1.A.1.20) subfamily. Kv11.1/KCNH2 sub-subfamily.</text>
</comment>
<comment type="subcellular location">
    <subcellularLocation>
        <location evidence="1">Cell membrane</location>
        <topology evidence="1">Multi-pass membrane protein</topology>
    </subcellularLocation>
</comment>
<evidence type="ECO:0000259" key="26">
    <source>
        <dbReference type="PROSITE" id="PS50113"/>
    </source>
</evidence>
<keyword evidence="16" id="KW-0407">Ion channel</keyword>
<dbReference type="GO" id="GO:0034702">
    <property type="term" value="C:monoatomic ion channel complex"/>
    <property type="evidence" value="ECO:0007669"/>
    <property type="project" value="UniProtKB-KW"/>
</dbReference>
<dbReference type="CDD" id="cd00038">
    <property type="entry name" value="CAP_ED"/>
    <property type="match status" value="1"/>
</dbReference>
<dbReference type="PROSITE" id="PS50113">
    <property type="entry name" value="PAC"/>
    <property type="match status" value="1"/>
</dbReference>
<evidence type="ECO:0000256" key="15">
    <source>
        <dbReference type="ARBA" id="ARBA00023136"/>
    </source>
</evidence>
<reference evidence="27 28" key="1">
    <citation type="submission" date="2018-05" db="EMBL/GenBank/DDBJ databases">
        <authorList>
            <person name="Datahose"/>
        </authorList>
    </citation>
    <scope>NUCLEOTIDE SEQUENCE</scope>
</reference>
<feature type="transmembrane region" description="Helical" evidence="24">
    <location>
        <begin position="585"/>
        <end position="609"/>
    </location>
</feature>
<dbReference type="InterPro" id="IPR018490">
    <property type="entry name" value="cNMP-bd_dom_sf"/>
</dbReference>
<evidence type="ECO:0000256" key="5">
    <source>
        <dbReference type="ARBA" id="ARBA00022481"/>
    </source>
</evidence>
<evidence type="ECO:0000256" key="20">
    <source>
        <dbReference type="ARBA" id="ARBA00046729"/>
    </source>
</evidence>
<dbReference type="Gene3D" id="1.10.287.70">
    <property type="match status" value="1"/>
</dbReference>
<dbReference type="Pfam" id="PF00520">
    <property type="entry name" value="Ion_trans"/>
    <property type="match status" value="1"/>
</dbReference>
<dbReference type="PRINTS" id="PR01463">
    <property type="entry name" value="EAGCHANLFMLY"/>
</dbReference>
<dbReference type="InterPro" id="IPR014710">
    <property type="entry name" value="RmlC-like_jellyroll"/>
</dbReference>
<dbReference type="Proteomes" id="UP000265100">
    <property type="component" value="Chromosome 9"/>
</dbReference>
<evidence type="ECO:0000256" key="16">
    <source>
        <dbReference type="ARBA" id="ARBA00023303"/>
    </source>
</evidence>
<dbReference type="InterPro" id="IPR035965">
    <property type="entry name" value="PAS-like_dom_sf"/>
</dbReference>
<organism evidence="27 28">
    <name type="scientific">Astatotilapia calliptera</name>
    <name type="common">Eastern happy</name>
    <name type="synonym">Chromis callipterus</name>
    <dbReference type="NCBI Taxonomy" id="8154"/>
    <lineage>
        <taxon>Eukaryota</taxon>
        <taxon>Metazoa</taxon>
        <taxon>Chordata</taxon>
        <taxon>Craniata</taxon>
        <taxon>Vertebrata</taxon>
        <taxon>Euteleostomi</taxon>
        <taxon>Actinopterygii</taxon>
        <taxon>Neopterygii</taxon>
        <taxon>Teleostei</taxon>
        <taxon>Neoteleostei</taxon>
        <taxon>Acanthomorphata</taxon>
        <taxon>Ovalentaria</taxon>
        <taxon>Cichlomorphae</taxon>
        <taxon>Cichliformes</taxon>
        <taxon>Cichlidae</taxon>
        <taxon>African cichlids</taxon>
        <taxon>Pseudocrenilabrinae</taxon>
        <taxon>Haplochromini</taxon>
        <taxon>Astatotilapia</taxon>
    </lineage>
</organism>
<dbReference type="AlphaFoldDB" id="A0AAX7T912"/>
<dbReference type="FunFam" id="1.10.1200.260:FF:000001">
    <property type="entry name" value="Potassium voltage-gated channel subfamily H member 7"/>
    <property type="match status" value="1"/>
</dbReference>
<feature type="transmembrane region" description="Helical" evidence="24">
    <location>
        <begin position="495"/>
        <end position="519"/>
    </location>
</feature>
<name>A0AAX7T912_ASTCA</name>
<dbReference type="GeneTree" id="ENSGT00940000159846"/>
<dbReference type="FunFam" id="2.60.120.10:FF:000011">
    <property type="entry name" value="Potassium channel, voltage-gated eag-related subfamily H, member 7"/>
    <property type="match status" value="1"/>
</dbReference>
<keyword evidence="4" id="KW-1003">Cell membrane</keyword>
<evidence type="ECO:0000256" key="23">
    <source>
        <dbReference type="SAM" id="MobiDB-lite"/>
    </source>
</evidence>
<evidence type="ECO:0000256" key="14">
    <source>
        <dbReference type="ARBA" id="ARBA00023065"/>
    </source>
</evidence>
<keyword evidence="12 24" id="KW-1133">Transmembrane helix</keyword>
<dbReference type="GO" id="GO:0005886">
    <property type="term" value="C:plasma membrane"/>
    <property type="evidence" value="ECO:0007669"/>
    <property type="project" value="UniProtKB-SubCell"/>
</dbReference>
<keyword evidence="13" id="KW-0175">Coiled coil</keyword>
<dbReference type="CDD" id="cd00130">
    <property type="entry name" value="PAS"/>
    <property type="match status" value="1"/>
</dbReference>
<comment type="catalytic activity">
    <reaction evidence="19">
        <text>K(+)(in) = K(+)(out)</text>
        <dbReference type="Rhea" id="RHEA:29463"/>
        <dbReference type="ChEBI" id="CHEBI:29103"/>
    </reaction>
</comment>
<reference evidence="27" key="3">
    <citation type="submission" date="2025-08" db="UniProtKB">
        <authorList>
            <consortium name="Ensembl"/>
        </authorList>
    </citation>
    <scope>IDENTIFICATION</scope>
</reference>
<evidence type="ECO:0000256" key="3">
    <source>
        <dbReference type="ARBA" id="ARBA00022448"/>
    </source>
</evidence>
<dbReference type="InterPro" id="IPR005821">
    <property type="entry name" value="Ion_trans_dom"/>
</dbReference>
<feature type="transmembrane region" description="Helical" evidence="24">
    <location>
        <begin position="435"/>
        <end position="459"/>
    </location>
</feature>
<accession>A0AAX7T912</accession>
<reference evidence="27" key="4">
    <citation type="submission" date="2025-09" db="UniProtKB">
        <authorList>
            <consortium name="Ensembl"/>
        </authorList>
    </citation>
    <scope>IDENTIFICATION</scope>
</reference>
<evidence type="ECO:0000313" key="28">
    <source>
        <dbReference type="Proteomes" id="UP000265100"/>
    </source>
</evidence>
<evidence type="ECO:0000259" key="25">
    <source>
        <dbReference type="PROSITE" id="PS50042"/>
    </source>
</evidence>
<dbReference type="PANTHER" id="PTHR10217">
    <property type="entry name" value="VOLTAGE AND LIGAND GATED POTASSIUM CHANNEL"/>
    <property type="match status" value="1"/>
</dbReference>
<keyword evidence="11" id="KW-0630">Potassium</keyword>
<evidence type="ECO:0000256" key="10">
    <source>
        <dbReference type="ARBA" id="ARBA00022882"/>
    </source>
</evidence>
<dbReference type="InterPro" id="IPR000595">
    <property type="entry name" value="cNMP-bd_dom"/>
</dbReference>
<dbReference type="GO" id="GO:0005242">
    <property type="term" value="F:inward rectifier potassium channel activity"/>
    <property type="evidence" value="ECO:0007669"/>
    <property type="project" value="TreeGrafter"/>
</dbReference>
<feature type="transmembrane region" description="Helical" evidence="24">
    <location>
        <begin position="359"/>
        <end position="380"/>
    </location>
</feature>
<evidence type="ECO:0000313" key="27">
    <source>
        <dbReference type="Ensembl" id="ENSACLP00000053112.1"/>
    </source>
</evidence>
<sequence length="932" mass="104736">MPVRRGHVAPQNTFLDTIIRKFDSQSRKFIIANARVENCAIIFCNDGFCHMCGYSRAEIMQKPCACNFLYGPDTKRLAIAQMAQALLGSEERKVEINLYRKDGQCILCMVDVVPVKNEDGVVIMFILNFEVMTDESLRDHKQELNHRLPTWLVTGNHESVLQSWPEDRQEDQRTLLCSEPPVAVPPHQTHGAHLVGPLTHSTPCVAPHHRLSLNPEGSASNCSLSHSRSRESFHSMRRASSVDEIEAMRPEWDRKNRKLNILNSTSDSDLMRYRTISKIPQITLNFVDFKPDPLIALPSGEMDIIAPCKLIDRTHNVTEKVTQVLSLGADVLPEYKLQAPRIHKWTVLHYSPFKAVWDWLILLLVIYTAILTPYSAAFLLNDHEDLGMQGCIYSCSPLNVVDLIVDIMFIIDILINFRTTYVNSNDEVVSHPVRIAVHYFKGWFLIDMVAAIPFDLLIYRNGEETTTLIGLLKTARLLRLVRVARKLDRYSEYGAAVLFLLMCTFALIAHWLACIWYAIGSVERNGSIGWLHTLGDQLGKHFNGSIPGSGPSIKDKYVTALYFTFSSLTSVGFGNVSPNTNSEKIFSICVMLIGSLMYASIFGNVSAIIQRLYSGTARYHTQMLRVREFIRFHQIPNPLRQRLEEYFQHAWSYTNGIDMNAVLKGFPECLQADICLHLNRTLLQNCKAFKGSTKGCLRALAMKFKTTHAPPGDTLVHAGDVLTALYFISRGSIEILRGDVVVAILGKNDIFGEPINLYHRPGKSNADVRALTYCDLHKILREDVLEVLDMYPEFADHFWNNLEITFNLRDVSFKLLPQQTSVKSHKSGSVHNRNTQIISIISYTLQMALVPPAYSAVSSPPQNEPHRRGGLHFTLANKMMFSFQASPYPGPGPGPGPGDGVVSPGTPLETETLASLSQVKNVLANLTLLICQ</sequence>
<evidence type="ECO:0000256" key="7">
    <source>
        <dbReference type="ARBA" id="ARBA00022553"/>
    </source>
</evidence>
<feature type="domain" description="Cyclic nucleotide-binding" evidence="25">
    <location>
        <begin position="688"/>
        <end position="788"/>
    </location>
</feature>
<keyword evidence="8 24" id="KW-0812">Transmembrane</keyword>
<dbReference type="Pfam" id="PF13426">
    <property type="entry name" value="PAS_9"/>
    <property type="match status" value="1"/>
</dbReference>
<dbReference type="Pfam" id="PF00027">
    <property type="entry name" value="cNMP_binding"/>
    <property type="match status" value="1"/>
</dbReference>
<dbReference type="GO" id="GO:0086091">
    <property type="term" value="P:regulation of heart rate by cardiac conduction"/>
    <property type="evidence" value="ECO:0007669"/>
    <property type="project" value="TreeGrafter"/>
</dbReference>
<dbReference type="SUPFAM" id="SSF81324">
    <property type="entry name" value="Voltage-gated potassium channels"/>
    <property type="match status" value="1"/>
</dbReference>
<gene>
    <name evidence="27" type="primary">KCNH2</name>
</gene>
<dbReference type="SUPFAM" id="SSF55785">
    <property type="entry name" value="PYP-like sensor domain (PAS domain)"/>
    <property type="match status" value="1"/>
</dbReference>
<evidence type="ECO:0000256" key="19">
    <source>
        <dbReference type="ARBA" id="ARBA00034430"/>
    </source>
</evidence>
<dbReference type="Gene3D" id="1.10.1200.260">
    <property type="match status" value="1"/>
</dbReference>
<dbReference type="InterPro" id="IPR000700">
    <property type="entry name" value="PAS-assoc_C"/>
</dbReference>
<feature type="transmembrane region" description="Helical" evidence="24">
    <location>
        <begin position="392"/>
        <end position="415"/>
    </location>
</feature>
<evidence type="ECO:0000256" key="8">
    <source>
        <dbReference type="ARBA" id="ARBA00022692"/>
    </source>
</evidence>
<dbReference type="InterPro" id="IPR003938">
    <property type="entry name" value="K_chnl_volt-dep_EAG/ELK/ERG"/>
</dbReference>
<dbReference type="GO" id="GO:0086013">
    <property type="term" value="P:membrane repolarization during cardiac muscle cell action potential"/>
    <property type="evidence" value="ECO:0007669"/>
    <property type="project" value="TreeGrafter"/>
</dbReference>
<protein>
    <recommendedName>
        <fullName evidence="21">Voltage-gated inwardly rectifying potassium channel KCNH2</fullName>
    </recommendedName>
    <alternativeName>
        <fullName evidence="17">Ether-a-go-go-related gene potassium channel 1</fullName>
    </alternativeName>
    <alternativeName>
        <fullName evidence="22">Potassium voltage-gated channel subfamily H member 2</fullName>
    </alternativeName>
    <alternativeName>
        <fullName evidence="18">Voltage-gated potassium channel subunit Kv11.1</fullName>
    </alternativeName>
</protein>
<dbReference type="SMART" id="SM00100">
    <property type="entry name" value="cNMP"/>
    <property type="match status" value="1"/>
</dbReference>
<evidence type="ECO:0000256" key="9">
    <source>
        <dbReference type="ARBA" id="ARBA00022826"/>
    </source>
</evidence>